<dbReference type="Pfam" id="PF00069">
    <property type="entry name" value="Pkinase"/>
    <property type="match status" value="1"/>
</dbReference>
<feature type="compositionally biased region" description="Basic and acidic residues" evidence="6">
    <location>
        <begin position="84"/>
        <end position="110"/>
    </location>
</feature>
<name>A0A956LXZ7_UNCEI</name>
<dbReference type="CDD" id="cd14014">
    <property type="entry name" value="STKc_PknB_like"/>
    <property type="match status" value="1"/>
</dbReference>
<evidence type="ECO:0000256" key="3">
    <source>
        <dbReference type="ARBA" id="ARBA00022777"/>
    </source>
</evidence>
<feature type="binding site" evidence="5">
    <location>
        <position position="150"/>
    </location>
    <ligand>
        <name>ATP</name>
        <dbReference type="ChEBI" id="CHEBI:30616"/>
    </ligand>
</feature>
<dbReference type="Gene3D" id="1.10.510.10">
    <property type="entry name" value="Transferase(Phosphotransferase) domain 1"/>
    <property type="match status" value="1"/>
</dbReference>
<dbReference type="PROSITE" id="PS00107">
    <property type="entry name" value="PROTEIN_KINASE_ATP"/>
    <property type="match status" value="1"/>
</dbReference>
<keyword evidence="4 5" id="KW-0067">ATP-binding</keyword>
<dbReference type="InterPro" id="IPR027417">
    <property type="entry name" value="P-loop_NTPase"/>
</dbReference>
<reference evidence="8" key="1">
    <citation type="submission" date="2020-04" db="EMBL/GenBank/DDBJ databases">
        <authorList>
            <person name="Zhang T."/>
        </authorList>
    </citation>
    <scope>NUCLEOTIDE SEQUENCE</scope>
    <source>
        <strain evidence="8">HKST-UBA01</strain>
    </source>
</reference>
<dbReference type="GO" id="GO:0005524">
    <property type="term" value="F:ATP binding"/>
    <property type="evidence" value="ECO:0007669"/>
    <property type="project" value="UniProtKB-UniRule"/>
</dbReference>
<dbReference type="EMBL" id="JAGQHR010000186">
    <property type="protein sequence ID" value="MCA9727539.1"/>
    <property type="molecule type" value="Genomic_DNA"/>
</dbReference>
<evidence type="ECO:0000256" key="6">
    <source>
        <dbReference type="SAM" id="MobiDB-lite"/>
    </source>
</evidence>
<feature type="non-terminal residue" evidence="8">
    <location>
        <position position="473"/>
    </location>
</feature>
<protein>
    <submittedName>
        <fullName evidence="8">Serine/threonine-protein kinase PknK</fullName>
    </submittedName>
</protein>
<proteinExistence type="predicted"/>
<dbReference type="SUPFAM" id="SSF56112">
    <property type="entry name" value="Protein kinase-like (PK-like)"/>
    <property type="match status" value="1"/>
</dbReference>
<feature type="region of interest" description="Disordered" evidence="6">
    <location>
        <begin position="1"/>
        <end position="31"/>
    </location>
</feature>
<dbReference type="SUPFAM" id="SSF52540">
    <property type="entry name" value="P-loop containing nucleoside triphosphate hydrolases"/>
    <property type="match status" value="1"/>
</dbReference>
<dbReference type="PANTHER" id="PTHR43289">
    <property type="entry name" value="MITOGEN-ACTIVATED PROTEIN KINASE KINASE KINASE 20-RELATED"/>
    <property type="match status" value="1"/>
</dbReference>
<comment type="caution">
    <text evidence="8">The sequence shown here is derived from an EMBL/GenBank/DDBJ whole genome shotgun (WGS) entry which is preliminary data.</text>
</comment>
<dbReference type="Proteomes" id="UP000697710">
    <property type="component" value="Unassembled WGS sequence"/>
</dbReference>
<dbReference type="InterPro" id="IPR008271">
    <property type="entry name" value="Ser/Thr_kinase_AS"/>
</dbReference>
<feature type="compositionally biased region" description="Basic and acidic residues" evidence="6">
    <location>
        <begin position="17"/>
        <end position="31"/>
    </location>
</feature>
<organism evidence="8 9">
    <name type="scientific">Eiseniibacteriota bacterium</name>
    <dbReference type="NCBI Taxonomy" id="2212470"/>
    <lineage>
        <taxon>Bacteria</taxon>
        <taxon>Candidatus Eiseniibacteriota</taxon>
    </lineage>
</organism>
<keyword evidence="2 5" id="KW-0547">Nucleotide-binding</keyword>
<feature type="domain" description="Protein kinase" evidence="7">
    <location>
        <begin position="121"/>
        <end position="378"/>
    </location>
</feature>
<keyword evidence="1" id="KW-0808">Transferase</keyword>
<gene>
    <name evidence="8" type="ORF">KC729_07635</name>
</gene>
<evidence type="ECO:0000256" key="4">
    <source>
        <dbReference type="ARBA" id="ARBA00022840"/>
    </source>
</evidence>
<dbReference type="Gene3D" id="3.40.50.300">
    <property type="entry name" value="P-loop containing nucleotide triphosphate hydrolases"/>
    <property type="match status" value="1"/>
</dbReference>
<dbReference type="SMART" id="SM00220">
    <property type="entry name" value="S_TKc"/>
    <property type="match status" value="1"/>
</dbReference>
<evidence type="ECO:0000313" key="9">
    <source>
        <dbReference type="Proteomes" id="UP000697710"/>
    </source>
</evidence>
<sequence>MSRLPDKPGKPAKKRKLPQDRPRPGSETESLERVAELVAGGGDVDWARILGDSDGGLRAPLQNLLRLQRLAESCRSVMTPFVADRSDGSRDLDRHPPRPDEPDRATHETEAPGEIFRWGHLRARKKVGSGSFGDVYLAWDPTLEREVALKLRRDTRGVARGWNEHVDEARRLARIRHANVVAVYGVEEHEGRPGFWTEFVRGETLEERLERDGALPLAELVGIARNLASALSAVHDAGILHGDIKAANIVLEPSGRAVLMDFGAGASRAPKSEARSRRRAGTPLVMAPELWDGLSANVATDLFAFAVLLYRMASGRYPFEAKSHAGLERSIRSGEHVPIRELRPELPQELARLITKNLSVDPSSRSQGMAQMEAELRMAATSGLASSSTPVGEAFPTPSGGPTLSGTLTTFVGRARELDTLTRALLSHRFVTVMGPGGSGKTRLAEELVRRSAGLYPDGIIAIPLAAIGDPAG</sequence>
<dbReference type="InterPro" id="IPR000719">
    <property type="entry name" value="Prot_kinase_dom"/>
</dbReference>
<dbReference type="AlphaFoldDB" id="A0A956LXZ7"/>
<dbReference type="GO" id="GO:0004674">
    <property type="term" value="F:protein serine/threonine kinase activity"/>
    <property type="evidence" value="ECO:0007669"/>
    <property type="project" value="TreeGrafter"/>
</dbReference>
<evidence type="ECO:0000256" key="5">
    <source>
        <dbReference type="PROSITE-ProRule" id="PRU10141"/>
    </source>
</evidence>
<feature type="region of interest" description="Disordered" evidence="6">
    <location>
        <begin position="81"/>
        <end position="111"/>
    </location>
</feature>
<dbReference type="InterPro" id="IPR011009">
    <property type="entry name" value="Kinase-like_dom_sf"/>
</dbReference>
<dbReference type="PROSITE" id="PS50011">
    <property type="entry name" value="PROTEIN_KINASE_DOM"/>
    <property type="match status" value="1"/>
</dbReference>
<reference evidence="8" key="2">
    <citation type="journal article" date="2021" name="Microbiome">
        <title>Successional dynamics and alternative stable states in a saline activated sludge microbial community over 9 years.</title>
        <authorList>
            <person name="Wang Y."/>
            <person name="Ye J."/>
            <person name="Ju F."/>
            <person name="Liu L."/>
            <person name="Boyd J.A."/>
            <person name="Deng Y."/>
            <person name="Parks D.H."/>
            <person name="Jiang X."/>
            <person name="Yin X."/>
            <person name="Woodcroft B.J."/>
            <person name="Tyson G.W."/>
            <person name="Hugenholtz P."/>
            <person name="Polz M.F."/>
            <person name="Zhang T."/>
        </authorList>
    </citation>
    <scope>NUCLEOTIDE SEQUENCE</scope>
    <source>
        <strain evidence="8">HKST-UBA01</strain>
    </source>
</reference>
<evidence type="ECO:0000313" key="8">
    <source>
        <dbReference type="EMBL" id="MCA9727539.1"/>
    </source>
</evidence>
<accession>A0A956LXZ7</accession>
<dbReference type="PANTHER" id="PTHR43289:SF34">
    <property type="entry name" value="SERINE_THREONINE-PROTEIN KINASE YBDM-RELATED"/>
    <property type="match status" value="1"/>
</dbReference>
<dbReference type="Gene3D" id="3.30.200.20">
    <property type="entry name" value="Phosphorylase Kinase, domain 1"/>
    <property type="match status" value="1"/>
</dbReference>
<dbReference type="InterPro" id="IPR017441">
    <property type="entry name" value="Protein_kinase_ATP_BS"/>
</dbReference>
<keyword evidence="3 8" id="KW-0418">Kinase</keyword>
<evidence type="ECO:0000256" key="1">
    <source>
        <dbReference type="ARBA" id="ARBA00022679"/>
    </source>
</evidence>
<dbReference type="PROSITE" id="PS00108">
    <property type="entry name" value="PROTEIN_KINASE_ST"/>
    <property type="match status" value="1"/>
</dbReference>
<evidence type="ECO:0000259" key="7">
    <source>
        <dbReference type="PROSITE" id="PS50011"/>
    </source>
</evidence>
<evidence type="ECO:0000256" key="2">
    <source>
        <dbReference type="ARBA" id="ARBA00022741"/>
    </source>
</evidence>